<dbReference type="GO" id="GO:0050660">
    <property type="term" value="F:flavin adenine dinucleotide binding"/>
    <property type="evidence" value="ECO:0007669"/>
    <property type="project" value="InterPro"/>
</dbReference>
<keyword evidence="7" id="KW-0812">Transmembrane</keyword>
<evidence type="ECO:0000256" key="6">
    <source>
        <dbReference type="ARBA" id="ARBA00023002"/>
    </source>
</evidence>
<dbReference type="InterPro" id="IPR050346">
    <property type="entry name" value="FMO-like"/>
</dbReference>
<dbReference type="Gene3D" id="3.50.50.60">
    <property type="entry name" value="FAD/NAD(P)-binding domain"/>
    <property type="match status" value="2"/>
</dbReference>
<accession>A0A433VMA8</accession>
<feature type="transmembrane region" description="Helical" evidence="7">
    <location>
        <begin position="553"/>
        <end position="573"/>
    </location>
</feature>
<dbReference type="PRINTS" id="PR00370">
    <property type="entry name" value="FMOXYGENASE"/>
</dbReference>
<comment type="caution">
    <text evidence="8">The sequence shown here is derived from an EMBL/GenBank/DDBJ whole genome shotgun (WGS) entry which is preliminary data.</text>
</comment>
<protein>
    <submittedName>
        <fullName evidence="8">Dimethylaniline monooxygenase</fullName>
    </submittedName>
</protein>
<keyword evidence="9" id="KW-1185">Reference proteome</keyword>
<dbReference type="OrthoDB" id="465620at2"/>
<reference evidence="8" key="1">
    <citation type="submission" date="2018-12" db="EMBL/GenBank/DDBJ databases">
        <authorList>
            <person name="Will S."/>
            <person name="Neumann-Schaal M."/>
            <person name="Henke P."/>
        </authorList>
    </citation>
    <scope>NUCLEOTIDE SEQUENCE</scope>
    <source>
        <strain evidence="8">PCC 7102</strain>
    </source>
</reference>
<dbReference type="RefSeq" id="WP_127081069.1">
    <property type="nucleotide sequence ID" value="NZ_RSCL01000005.1"/>
</dbReference>
<dbReference type="GO" id="GO:0004499">
    <property type="term" value="F:N,N-dimethylaniline monooxygenase activity"/>
    <property type="evidence" value="ECO:0007669"/>
    <property type="project" value="InterPro"/>
</dbReference>
<keyword evidence="7" id="KW-0472">Membrane</keyword>
<keyword evidence="3" id="KW-0285">Flavoprotein</keyword>
<evidence type="ECO:0000256" key="5">
    <source>
        <dbReference type="ARBA" id="ARBA00022857"/>
    </source>
</evidence>
<keyword evidence="6" id="KW-0560">Oxidoreductase</keyword>
<dbReference type="Pfam" id="PF00743">
    <property type="entry name" value="FMO-like"/>
    <property type="match status" value="2"/>
</dbReference>
<dbReference type="AlphaFoldDB" id="A0A433VMA8"/>
<comment type="similarity">
    <text evidence="1">Belongs to the FMO family.</text>
</comment>
<evidence type="ECO:0000256" key="2">
    <source>
        <dbReference type="ARBA" id="ARBA00010139"/>
    </source>
</evidence>
<organism evidence="8 9">
    <name type="scientific">Dulcicalothrix desertica PCC 7102</name>
    <dbReference type="NCBI Taxonomy" id="232991"/>
    <lineage>
        <taxon>Bacteria</taxon>
        <taxon>Bacillati</taxon>
        <taxon>Cyanobacteriota</taxon>
        <taxon>Cyanophyceae</taxon>
        <taxon>Nostocales</taxon>
        <taxon>Calotrichaceae</taxon>
        <taxon>Dulcicalothrix</taxon>
    </lineage>
</organism>
<dbReference type="InterPro" id="IPR020946">
    <property type="entry name" value="Flavin_mOase-like"/>
</dbReference>
<keyword evidence="4" id="KW-0274">FAD</keyword>
<dbReference type="EMBL" id="RSCL01000005">
    <property type="protein sequence ID" value="RUT07244.1"/>
    <property type="molecule type" value="Genomic_DNA"/>
</dbReference>
<evidence type="ECO:0000256" key="7">
    <source>
        <dbReference type="SAM" id="Phobius"/>
    </source>
</evidence>
<dbReference type="InterPro" id="IPR000960">
    <property type="entry name" value="Flavin_mOase"/>
</dbReference>
<dbReference type="Proteomes" id="UP000271624">
    <property type="component" value="Unassembled WGS sequence"/>
</dbReference>
<feature type="transmembrane region" description="Helical" evidence="7">
    <location>
        <begin position="520"/>
        <end position="541"/>
    </location>
</feature>
<keyword evidence="5" id="KW-0521">NADP</keyword>
<sequence length="599" mass="68919">MTTTQSKTCIVIGAGISGLVTAKELIEVGIDNLIILEKSQVIGGVWQKYCWDSATLTSSKWVTEFGSCPMPDEYPDFLKPEQMIEYLHSFAKLFHLKDRIHCGVIVQSIQKNHNKQYNIITNKGTYNCDFVIICSGVHGKPDIPDIPGLKDFSGTVIHGSNYKKPQLFQDKRVLCMGLGESGIGISSEISTVAARTIISASSFPIAPRVFPHTDIPFDQLQFWPIGQYIKDYQEILNLGISWYYKIPKFIQPAYAKFHLYLRLFPQEWLPKAVIPYHWHAKFWPKAYQDTSGNLTRPENSTDDILYLVHSNKIIPKGKVVKFEQNRAYFKDSSFEEIDAVVINTGYKPGLLSIELPNNWQYRHQELYKGCFHPEMPNLAFVGLVRPTVGSIPAMAEMQARFIAQVLSDKIQLPQPQKLKKIIEKEANKHARNCPAMQNRFPNVYFFDHWMEEMAELIGCRPKIWCHLSSWNQLQAYLFGAPEPLRFRLRGPGNVKDGYERYAARVTKTYNTNYSSQVRSVVLFFFFYPHVLTLLLAAILLWGVKLSLSFSLTIAALFWLLYMNVDLFRLIFWIPNLLRVNLMLAKVLVQYNHRPTHDEN</sequence>
<keyword evidence="7" id="KW-1133">Transmembrane helix</keyword>
<name>A0A433VMA8_9CYAN</name>
<keyword evidence="8" id="KW-0503">Monooxygenase</keyword>
<gene>
    <name evidence="8" type="ORF">DSM106972_025050</name>
</gene>
<comment type="similarity">
    <text evidence="2">Belongs to the FAD-binding monooxygenase family.</text>
</comment>
<evidence type="ECO:0000256" key="1">
    <source>
        <dbReference type="ARBA" id="ARBA00009183"/>
    </source>
</evidence>
<evidence type="ECO:0000313" key="8">
    <source>
        <dbReference type="EMBL" id="RUT07244.1"/>
    </source>
</evidence>
<dbReference type="PIRSF" id="PIRSF000332">
    <property type="entry name" value="FMO"/>
    <property type="match status" value="1"/>
</dbReference>
<proteinExistence type="inferred from homology"/>
<dbReference type="InterPro" id="IPR036188">
    <property type="entry name" value="FAD/NAD-bd_sf"/>
</dbReference>
<evidence type="ECO:0000256" key="4">
    <source>
        <dbReference type="ARBA" id="ARBA00022827"/>
    </source>
</evidence>
<dbReference type="GO" id="GO:0050661">
    <property type="term" value="F:NADP binding"/>
    <property type="evidence" value="ECO:0007669"/>
    <property type="project" value="InterPro"/>
</dbReference>
<reference evidence="8" key="2">
    <citation type="journal article" date="2019" name="Genome Biol. Evol.">
        <title>Day and night: Metabolic profiles and evolutionary relationships of six axenic non-marine cyanobacteria.</title>
        <authorList>
            <person name="Will S.E."/>
            <person name="Henke P."/>
            <person name="Boedeker C."/>
            <person name="Huang S."/>
            <person name="Brinkmann H."/>
            <person name="Rohde M."/>
            <person name="Jarek M."/>
            <person name="Friedl T."/>
            <person name="Seufert S."/>
            <person name="Schumacher M."/>
            <person name="Overmann J."/>
            <person name="Neumann-Schaal M."/>
            <person name="Petersen J."/>
        </authorList>
    </citation>
    <scope>NUCLEOTIDE SEQUENCE [LARGE SCALE GENOMIC DNA]</scope>
    <source>
        <strain evidence="8">PCC 7102</strain>
    </source>
</reference>
<evidence type="ECO:0000256" key="3">
    <source>
        <dbReference type="ARBA" id="ARBA00022630"/>
    </source>
</evidence>
<dbReference type="PANTHER" id="PTHR23023">
    <property type="entry name" value="DIMETHYLANILINE MONOOXYGENASE"/>
    <property type="match status" value="1"/>
</dbReference>
<evidence type="ECO:0000313" key="9">
    <source>
        <dbReference type="Proteomes" id="UP000271624"/>
    </source>
</evidence>
<dbReference type="SUPFAM" id="SSF51905">
    <property type="entry name" value="FAD/NAD(P)-binding domain"/>
    <property type="match status" value="2"/>
</dbReference>